<evidence type="ECO:0000256" key="4">
    <source>
        <dbReference type="ARBA" id="ARBA00023136"/>
    </source>
</evidence>
<comment type="caution">
    <text evidence="7">The sequence shown here is derived from an EMBL/GenBank/DDBJ whole genome shotgun (WGS) entry which is preliminary data.</text>
</comment>
<evidence type="ECO:0000256" key="3">
    <source>
        <dbReference type="ARBA" id="ARBA00022989"/>
    </source>
</evidence>
<reference evidence="7" key="1">
    <citation type="submission" date="2023-07" db="EMBL/GenBank/DDBJ databases">
        <title>Black Yeasts Isolated from many extreme environments.</title>
        <authorList>
            <person name="Coleine C."/>
            <person name="Stajich J.E."/>
            <person name="Selbmann L."/>
        </authorList>
    </citation>
    <scope>NUCLEOTIDE SEQUENCE</scope>
    <source>
        <strain evidence="7">CCFEE 5485</strain>
    </source>
</reference>
<keyword evidence="3 6" id="KW-1133">Transmembrane helix</keyword>
<evidence type="ECO:0008006" key="9">
    <source>
        <dbReference type="Google" id="ProtNLM"/>
    </source>
</evidence>
<dbReference type="Pfam" id="PF04479">
    <property type="entry name" value="RTA1"/>
    <property type="match status" value="1"/>
</dbReference>
<evidence type="ECO:0000256" key="1">
    <source>
        <dbReference type="ARBA" id="ARBA00004141"/>
    </source>
</evidence>
<evidence type="ECO:0000313" key="7">
    <source>
        <dbReference type="EMBL" id="KAK3670861.1"/>
    </source>
</evidence>
<feature type="transmembrane region" description="Helical" evidence="6">
    <location>
        <begin position="39"/>
        <end position="64"/>
    </location>
</feature>
<keyword evidence="4 6" id="KW-0472">Membrane</keyword>
<dbReference type="InterPro" id="IPR007568">
    <property type="entry name" value="RTA1"/>
</dbReference>
<evidence type="ECO:0000313" key="8">
    <source>
        <dbReference type="Proteomes" id="UP001274830"/>
    </source>
</evidence>
<dbReference type="EMBL" id="JAUTXT010000050">
    <property type="protein sequence ID" value="KAK3670861.1"/>
    <property type="molecule type" value="Genomic_DNA"/>
</dbReference>
<protein>
    <recommendedName>
        <fullName evidence="9">RTA1 domain protein</fullName>
    </recommendedName>
</protein>
<feature type="region of interest" description="Disordered" evidence="5">
    <location>
        <begin position="249"/>
        <end position="268"/>
    </location>
</feature>
<dbReference type="PANTHER" id="PTHR31465:SF13">
    <property type="entry name" value="RTA1 DOMAIN PROTEIN-RELATED"/>
    <property type="match status" value="1"/>
</dbReference>
<organism evidence="7 8">
    <name type="scientific">Recurvomyces mirabilis</name>
    <dbReference type="NCBI Taxonomy" id="574656"/>
    <lineage>
        <taxon>Eukaryota</taxon>
        <taxon>Fungi</taxon>
        <taxon>Dikarya</taxon>
        <taxon>Ascomycota</taxon>
        <taxon>Pezizomycotina</taxon>
        <taxon>Dothideomycetes</taxon>
        <taxon>Dothideomycetidae</taxon>
        <taxon>Mycosphaerellales</taxon>
        <taxon>Teratosphaeriaceae</taxon>
        <taxon>Recurvomyces</taxon>
    </lineage>
</organism>
<dbReference type="AlphaFoldDB" id="A0AAE0TTT5"/>
<name>A0AAE0TTT5_9PEZI</name>
<keyword evidence="2 6" id="KW-0812">Transmembrane</keyword>
<dbReference type="Proteomes" id="UP001274830">
    <property type="component" value="Unassembled WGS sequence"/>
</dbReference>
<feature type="transmembrane region" description="Helical" evidence="6">
    <location>
        <begin position="85"/>
        <end position="103"/>
    </location>
</feature>
<feature type="transmembrane region" description="Helical" evidence="6">
    <location>
        <begin position="162"/>
        <end position="182"/>
    </location>
</feature>
<accession>A0AAE0TTT5</accession>
<dbReference type="GO" id="GO:0016020">
    <property type="term" value="C:membrane"/>
    <property type="evidence" value="ECO:0007669"/>
    <property type="project" value="UniProtKB-SubCell"/>
</dbReference>
<evidence type="ECO:0000256" key="6">
    <source>
        <dbReference type="SAM" id="Phobius"/>
    </source>
</evidence>
<evidence type="ECO:0000256" key="2">
    <source>
        <dbReference type="ARBA" id="ARBA00022692"/>
    </source>
</evidence>
<dbReference type="PANTHER" id="PTHR31465">
    <property type="entry name" value="PROTEIN RTA1-RELATED"/>
    <property type="match status" value="1"/>
</dbReference>
<proteinExistence type="predicted"/>
<comment type="subcellular location">
    <subcellularLocation>
        <location evidence="1">Membrane</location>
        <topology evidence="1">Multi-pass membrane protein</topology>
    </subcellularLocation>
</comment>
<keyword evidence="8" id="KW-1185">Reference proteome</keyword>
<sequence length="268" mass="30254">MAQTILLYAGPPIYSAAEYSVLGRLMYHLPMYAPFDPGHVTLFFIYLGAAVEALAAAGAAYIGANRHTTDISIFITGGKLLSASLLLQAVLELFFIIMVAYLHRRASRDGLATRNVRTLCIMLYGTSTFVLLRCTARAIESFGTQTVTHCTPLCRILLFHEWFLYVFEAAPMVIYTYWINFIHPGRLLPKNKKCYLDPDGTTERLGPGWIDKRARASRWTDLLDIRGLMNNKRTRDAFWLRPDEWPVVPESSLPDIRKSSKSVQDGRG</sequence>
<gene>
    <name evidence="7" type="ORF">LTR78_009305</name>
</gene>
<evidence type="ECO:0000256" key="5">
    <source>
        <dbReference type="SAM" id="MobiDB-lite"/>
    </source>
</evidence>